<organism evidence="1 2">
    <name type="scientific">Pseudomonas aeruginosa</name>
    <dbReference type="NCBI Taxonomy" id="287"/>
    <lineage>
        <taxon>Bacteria</taxon>
        <taxon>Pseudomonadati</taxon>
        <taxon>Pseudomonadota</taxon>
        <taxon>Gammaproteobacteria</taxon>
        <taxon>Pseudomonadales</taxon>
        <taxon>Pseudomonadaceae</taxon>
        <taxon>Pseudomonas</taxon>
    </lineage>
</organism>
<dbReference type="SUPFAM" id="SSF56219">
    <property type="entry name" value="DNase I-like"/>
    <property type="match status" value="1"/>
</dbReference>
<reference evidence="2" key="1">
    <citation type="submission" date="2015-06" db="EMBL/GenBank/DDBJ databases">
        <authorList>
            <person name="Radhakrishnan Rajesh"/>
            <person name="Underwood Anthony"/>
            <person name="Al-Shahib Ali"/>
        </authorList>
    </citation>
    <scope>NUCLEOTIDE SEQUENCE [LARGE SCALE GENOMIC DNA]</scope>
    <source>
        <strain evidence="2">P19_London_7_VIM_2_05_10</strain>
    </source>
</reference>
<evidence type="ECO:0000313" key="1">
    <source>
        <dbReference type="EMBL" id="CRP32322.1"/>
    </source>
</evidence>
<proteinExistence type="predicted"/>
<dbReference type="Gene3D" id="3.60.10.10">
    <property type="entry name" value="Endonuclease/exonuclease/phosphatase"/>
    <property type="match status" value="1"/>
</dbReference>
<dbReference type="Proteomes" id="UP000045039">
    <property type="component" value="Unassembled WGS sequence"/>
</dbReference>
<gene>
    <name evidence="1" type="ORF">PAERUG_P19_London_7_VIM_2_05_10_04098</name>
</gene>
<protein>
    <recommendedName>
        <fullName evidence="3">Endonuclease/exonuclease/phosphatase domain-containing protein</fullName>
    </recommendedName>
</protein>
<evidence type="ECO:0008006" key="3">
    <source>
        <dbReference type="Google" id="ProtNLM"/>
    </source>
</evidence>
<evidence type="ECO:0000313" key="2">
    <source>
        <dbReference type="Proteomes" id="UP000045039"/>
    </source>
</evidence>
<name>A0A9P1R9J0_PSEAI</name>
<dbReference type="InterPro" id="IPR036691">
    <property type="entry name" value="Endo/exonu/phosph_ase_sf"/>
</dbReference>
<sequence length="261" mass="27240">MPSIRILTWNSTGESFPKAASLAAEAATHAAHATHPVIDIYLIQEAQQGAGGAISNYLTGLAGYTVHHIHENLGGGGKGYICATRNASVTVSTPLALWNYAADPGFMAWAGHTALQASSWTPPARTPAYSLLQVGGSNILLITWHAPLGVSLLPIIVGSMSGGALIDAYLALDQSGLLNNPMLAIGVVPDFIVIAGDMNAKPAALGKSYAGYTPLDNFTGVANNLDHIMATSPPHTAFNFSEDYSTATASTHDILCARMNW</sequence>
<comment type="caution">
    <text evidence="1">The sequence shown here is derived from an EMBL/GenBank/DDBJ whole genome shotgun (WGS) entry which is preliminary data.</text>
</comment>
<dbReference type="RefSeq" id="WP_003116945.1">
    <property type="nucleotide sequence ID" value="NZ_AP014839.1"/>
</dbReference>
<dbReference type="EMBL" id="CVVU01000216">
    <property type="protein sequence ID" value="CRP32322.1"/>
    <property type="molecule type" value="Genomic_DNA"/>
</dbReference>
<dbReference type="AlphaFoldDB" id="A0A9P1R9J0"/>
<accession>A0A9P1R9J0</accession>